<feature type="compositionally biased region" description="Low complexity" evidence="7">
    <location>
        <begin position="739"/>
        <end position="750"/>
    </location>
</feature>
<dbReference type="GO" id="GO:0030139">
    <property type="term" value="C:endocytic vesicle"/>
    <property type="evidence" value="ECO:0007669"/>
    <property type="project" value="TreeGrafter"/>
</dbReference>
<dbReference type="GO" id="GO:0005085">
    <property type="term" value="F:guanyl-nucleotide exchange factor activity"/>
    <property type="evidence" value="ECO:0007669"/>
    <property type="project" value="UniProtKB-KW"/>
</dbReference>
<comment type="caution">
    <text evidence="9">The sequence shown here is derived from an EMBL/GenBank/DDBJ whole genome shotgun (WGS) entry which is preliminary data.</text>
</comment>
<dbReference type="Gene3D" id="1.10.246.120">
    <property type="match status" value="1"/>
</dbReference>
<feature type="compositionally biased region" description="Basic residues" evidence="7">
    <location>
        <begin position="831"/>
        <end position="840"/>
    </location>
</feature>
<keyword evidence="3" id="KW-0343">GTPase activation</keyword>
<dbReference type="SUPFAM" id="SSF48350">
    <property type="entry name" value="GTPase activation domain, GAP"/>
    <property type="match status" value="1"/>
</dbReference>
<dbReference type="SUPFAM" id="SSF109993">
    <property type="entry name" value="VPS9 domain"/>
    <property type="match status" value="1"/>
</dbReference>
<feature type="compositionally biased region" description="Basic and acidic residues" evidence="7">
    <location>
        <begin position="783"/>
        <end position="798"/>
    </location>
</feature>
<keyword evidence="4" id="KW-0254">Endocytosis</keyword>
<evidence type="ECO:0000256" key="6">
    <source>
        <dbReference type="ARBA" id="ARBA00023136"/>
    </source>
</evidence>
<accession>A0AAD9Q1S7</accession>
<feature type="compositionally biased region" description="Basic residues" evidence="7">
    <location>
        <begin position="799"/>
        <end position="810"/>
    </location>
</feature>
<dbReference type="Pfam" id="PF00616">
    <property type="entry name" value="RasGAP"/>
    <property type="match status" value="1"/>
</dbReference>
<feature type="compositionally biased region" description="Basic residues" evidence="7">
    <location>
        <begin position="441"/>
        <end position="452"/>
    </location>
</feature>
<dbReference type="InterPro" id="IPR041545">
    <property type="entry name" value="DUF5601"/>
</dbReference>
<dbReference type="Gene3D" id="1.20.1050.80">
    <property type="entry name" value="VPS9 domain"/>
    <property type="match status" value="1"/>
</dbReference>
<name>A0AAD9Q1S7_ACRCE</name>
<dbReference type="GO" id="GO:0005096">
    <property type="term" value="F:GTPase activator activity"/>
    <property type="evidence" value="ECO:0007669"/>
    <property type="project" value="UniProtKB-KW"/>
</dbReference>
<reference evidence="9" key="1">
    <citation type="journal article" date="2023" name="G3 (Bethesda)">
        <title>Whole genome assembly and annotation of the endangered Caribbean coral Acropora cervicornis.</title>
        <authorList>
            <person name="Selwyn J.D."/>
            <person name="Vollmer S.V."/>
        </authorList>
    </citation>
    <scope>NUCLEOTIDE SEQUENCE</scope>
    <source>
        <strain evidence="9">K2</strain>
    </source>
</reference>
<evidence type="ECO:0000259" key="8">
    <source>
        <dbReference type="PROSITE" id="PS51205"/>
    </source>
</evidence>
<dbReference type="GO" id="GO:0031267">
    <property type="term" value="F:small GTPase binding"/>
    <property type="evidence" value="ECO:0007669"/>
    <property type="project" value="TreeGrafter"/>
</dbReference>
<dbReference type="InterPro" id="IPR008936">
    <property type="entry name" value="Rho_GTPase_activation_prot"/>
</dbReference>
<dbReference type="PROSITE" id="PS51205">
    <property type="entry name" value="VPS9"/>
    <property type="match status" value="1"/>
</dbReference>
<feature type="region of interest" description="Disordered" evidence="7">
    <location>
        <begin position="770"/>
        <end position="842"/>
    </location>
</feature>
<feature type="compositionally biased region" description="Low complexity" evidence="7">
    <location>
        <begin position="659"/>
        <end position="677"/>
    </location>
</feature>
<keyword evidence="5" id="KW-0344">Guanine-nucleotide releasing factor</keyword>
<comment type="similarity">
    <text evidence="2">Belongs to the GAPVD1 family.</text>
</comment>
<keyword evidence="6" id="KW-0472">Membrane</keyword>
<proteinExistence type="inferred from homology"/>
<gene>
    <name evidence="9" type="ORF">P5673_025388</name>
</gene>
<sequence length="1292" mass="146335">MADEGSDEMRLWHLQERLRQERLFVNKEKAEIANLNVEIQSTSEKLYQLSWITRQQWKVAQGVRASVEECSQAVNRLDTARFVDASRHLGYLESKYWEFFRGLRENPTLVASTLAYSDKINLDTSQLIRLMLSSLYGNCLLPQDENYVLSLTKTLIEIEIAGDEDPEKFFLHHKSSFTSLFGILVESLFSAKLYLTAALHDPIMQVLADDSLLKQRLPQRCTNFVENLKDKLYCFPQSLRWLLRQSFKIISASGKVNQKNAHSMMARLMFDFLVCPAIIRPEKFGITSDVQISEIAVQNLQQIASCLLCGCTADGQENARSLDLFSRINPNCIKSFLDAILGDKCDELIIDLPKKTLPGFYRNAVLITENELHALTSFFRMVECKDDHGDIVNREELKDLLDKLPPPPDPSEDMSATSEISRDTGSFSLSNDPNLVQSPKVPKRKGPFKGMRKQNSAEIQATEVNGRFESIISTQLNALAVENRSEEFKREFIRRLSQVFQEEEDVLVISLGYSAIECPGMLSEEKVIGNKKPKPDREFSNSFRKRSSSIKFYSKIEQVIKEKETFEYAANSGGDDGSVNDDMPGLDDKKVETEHLDLIRSTVDDISSGSRIDDSEPDELSVENAVSQNHSSCDDLIDFSQDLPPFAKQDKGDRDSAISTMSSSSLRVSSFSSSGSSGPEFPKDTNLVARTHGNIKEEDSGFDISGPGYLDEPDDFRQRCSVITDDERRKSVIARRESSSSGTITGTGENESNRDSQASFLNFEGEEFLVRSGSSSTADDEREIGQMERKTSRTESLKRCLKAGSKRFKEKGKNDFPEERKKKDKGFFAKMKGRSHKKVSKASGARVYVALTEKSLEAFDISNRLTHPEVEVGTAKDVERIIEKYTEKMTSASLQTQTGESHVDGNEDDDDDSDASEMDDDFFDEEEKFENAKRKLRMVLCQADSQNLPVLHPENGMPMTIDKKPNEDLMTYLRVQLAEAINLEDRSLSTQLHETMRCIKELPPNSCSKLLDALEEDYKARSTYLVYLVNAHQGLLATHSHLERLVERVERDKVICRNFFIMTCVKLFLESKEKGEINAFSQEFQALPTADEKCDLLEKFLKKLADEMSKHPIWSGASREQLDDTSFATERAVMSSIFKFAFYPNGNIDMERDRTFHDHVKALQKVIHPNHKAVRVAKMYRREAPWESAQKELLQINAYKTPADKLNCVKRCCGTIMNLLCMASETSVPGADEFVPALVYVVIHANPPELLSTVQYVTNFYDKRLSGEEAYCWMQFCAAIAFIKTLPYKSTS</sequence>
<feature type="region of interest" description="Disordered" evidence="7">
    <location>
        <begin position="400"/>
        <end position="455"/>
    </location>
</feature>
<evidence type="ECO:0000313" key="10">
    <source>
        <dbReference type="Proteomes" id="UP001249851"/>
    </source>
</evidence>
<comment type="subcellular location">
    <subcellularLocation>
        <location evidence="1">Membrane</location>
        <topology evidence="1">Peripheral membrane protein</topology>
    </subcellularLocation>
</comment>
<feature type="domain" description="VPS9" evidence="8">
    <location>
        <begin position="1150"/>
        <end position="1292"/>
    </location>
</feature>
<organism evidence="9 10">
    <name type="scientific">Acropora cervicornis</name>
    <name type="common">Staghorn coral</name>
    <dbReference type="NCBI Taxonomy" id="6130"/>
    <lineage>
        <taxon>Eukaryota</taxon>
        <taxon>Metazoa</taxon>
        <taxon>Cnidaria</taxon>
        <taxon>Anthozoa</taxon>
        <taxon>Hexacorallia</taxon>
        <taxon>Scleractinia</taxon>
        <taxon>Astrocoeniina</taxon>
        <taxon>Acroporidae</taxon>
        <taxon>Acropora</taxon>
    </lineage>
</organism>
<evidence type="ECO:0000256" key="2">
    <source>
        <dbReference type="ARBA" id="ARBA00008489"/>
    </source>
</evidence>
<reference evidence="9" key="2">
    <citation type="journal article" date="2023" name="Science">
        <title>Genomic signatures of disease resistance in endangered staghorn corals.</title>
        <authorList>
            <person name="Vollmer S.V."/>
            <person name="Selwyn J.D."/>
            <person name="Despard B.A."/>
            <person name="Roesel C.L."/>
        </authorList>
    </citation>
    <scope>NUCLEOTIDE SEQUENCE</scope>
    <source>
        <strain evidence="9">K2</strain>
    </source>
</reference>
<dbReference type="Proteomes" id="UP001249851">
    <property type="component" value="Unassembled WGS sequence"/>
</dbReference>
<evidence type="ECO:0000256" key="5">
    <source>
        <dbReference type="ARBA" id="ARBA00022658"/>
    </source>
</evidence>
<feature type="region of interest" description="Disordered" evidence="7">
    <location>
        <begin position="728"/>
        <end position="758"/>
    </location>
</feature>
<evidence type="ECO:0000256" key="3">
    <source>
        <dbReference type="ARBA" id="ARBA00022468"/>
    </source>
</evidence>
<dbReference type="GO" id="GO:0016020">
    <property type="term" value="C:membrane"/>
    <property type="evidence" value="ECO:0007669"/>
    <property type="project" value="UniProtKB-SubCell"/>
</dbReference>
<feature type="compositionally biased region" description="Polar residues" evidence="7">
    <location>
        <begin position="414"/>
        <end position="437"/>
    </location>
</feature>
<dbReference type="GO" id="GO:0006897">
    <property type="term" value="P:endocytosis"/>
    <property type="evidence" value="ECO:0007669"/>
    <property type="project" value="UniProtKB-KW"/>
</dbReference>
<dbReference type="InterPro" id="IPR003123">
    <property type="entry name" value="VPS9"/>
</dbReference>
<evidence type="ECO:0000256" key="4">
    <source>
        <dbReference type="ARBA" id="ARBA00022583"/>
    </source>
</evidence>
<feature type="compositionally biased region" description="Acidic residues" evidence="7">
    <location>
        <begin position="906"/>
        <end position="918"/>
    </location>
</feature>
<feature type="compositionally biased region" description="Polar residues" evidence="7">
    <location>
        <begin position="889"/>
        <end position="899"/>
    </location>
</feature>
<keyword evidence="10" id="KW-1185">Reference proteome</keyword>
<evidence type="ECO:0000313" key="9">
    <source>
        <dbReference type="EMBL" id="KAK2553192.1"/>
    </source>
</evidence>
<dbReference type="InterPro" id="IPR037191">
    <property type="entry name" value="VPS9_dom_sf"/>
</dbReference>
<dbReference type="Pfam" id="PF02204">
    <property type="entry name" value="VPS9"/>
    <property type="match status" value="1"/>
</dbReference>
<dbReference type="Gene3D" id="1.10.506.10">
    <property type="entry name" value="GTPase Activation - p120gap, domain 1"/>
    <property type="match status" value="1"/>
</dbReference>
<protein>
    <submittedName>
        <fullName evidence="9">GTPase-activating protein and VPS9 domain-containing protein 1</fullName>
    </submittedName>
</protein>
<dbReference type="PANTHER" id="PTHR23101:SF25">
    <property type="entry name" value="GTPASE-ACTIVATING PROTEIN AND VPS9 DOMAIN-CONTAINING PROTEIN 1"/>
    <property type="match status" value="1"/>
</dbReference>
<dbReference type="Pfam" id="PF18151">
    <property type="entry name" value="DUF5601"/>
    <property type="match status" value="1"/>
</dbReference>
<evidence type="ECO:0000256" key="1">
    <source>
        <dbReference type="ARBA" id="ARBA00004170"/>
    </source>
</evidence>
<feature type="region of interest" description="Disordered" evidence="7">
    <location>
        <begin position="889"/>
        <end position="918"/>
    </location>
</feature>
<dbReference type="FunFam" id="1.20.1050.80:FF:000001">
    <property type="entry name" value="GTPase-activating protein and VPS9 domain-containing protein 1 isoform X1"/>
    <property type="match status" value="1"/>
</dbReference>
<dbReference type="SMART" id="SM00167">
    <property type="entry name" value="VPS9"/>
    <property type="match status" value="1"/>
</dbReference>
<evidence type="ECO:0000256" key="7">
    <source>
        <dbReference type="SAM" id="MobiDB-lite"/>
    </source>
</evidence>
<feature type="compositionally biased region" description="Basic and acidic residues" evidence="7">
    <location>
        <begin position="728"/>
        <end position="738"/>
    </location>
</feature>
<dbReference type="InterPro" id="IPR045046">
    <property type="entry name" value="Vps9-like"/>
</dbReference>
<dbReference type="GO" id="GO:0005829">
    <property type="term" value="C:cytosol"/>
    <property type="evidence" value="ECO:0007669"/>
    <property type="project" value="TreeGrafter"/>
</dbReference>
<feature type="compositionally biased region" description="Basic and acidic residues" evidence="7">
    <location>
        <begin position="811"/>
        <end position="827"/>
    </location>
</feature>
<dbReference type="GO" id="GO:0051049">
    <property type="term" value="P:regulation of transport"/>
    <property type="evidence" value="ECO:0007669"/>
    <property type="project" value="UniProtKB-ARBA"/>
</dbReference>
<feature type="region of interest" description="Disordered" evidence="7">
    <location>
        <begin position="641"/>
        <end position="715"/>
    </location>
</feature>
<dbReference type="PANTHER" id="PTHR23101">
    <property type="entry name" value="RAB GDP/GTP EXCHANGE FACTOR"/>
    <property type="match status" value="1"/>
</dbReference>
<dbReference type="EMBL" id="JARQWQ010000079">
    <property type="protein sequence ID" value="KAK2553192.1"/>
    <property type="molecule type" value="Genomic_DNA"/>
</dbReference>
<dbReference type="InterPro" id="IPR001936">
    <property type="entry name" value="RasGAP_dom"/>
</dbReference>